<dbReference type="InterPro" id="IPR051360">
    <property type="entry name" value="Neuronal_Pentraxin_Related"/>
</dbReference>
<evidence type="ECO:0000313" key="9">
    <source>
        <dbReference type="Proteomes" id="UP000185924"/>
    </source>
</evidence>
<dbReference type="Pfam" id="PF18962">
    <property type="entry name" value="Por_Secre_tail"/>
    <property type="match status" value="1"/>
</dbReference>
<dbReference type="GO" id="GO:0005975">
    <property type="term" value="P:carbohydrate metabolic process"/>
    <property type="evidence" value="ECO:0007669"/>
    <property type="project" value="UniProtKB-ARBA"/>
</dbReference>
<dbReference type="NCBIfam" id="TIGR04183">
    <property type="entry name" value="Por_Secre_tail"/>
    <property type="match status" value="1"/>
</dbReference>
<dbReference type="EMBL" id="FTNM01000004">
    <property type="protein sequence ID" value="SIR25318.1"/>
    <property type="molecule type" value="Genomic_DNA"/>
</dbReference>
<keyword evidence="4" id="KW-0106">Calcium</keyword>
<feature type="domain" description="Laminin G" evidence="7">
    <location>
        <begin position="67"/>
        <end position="248"/>
    </location>
</feature>
<reference evidence="9" key="1">
    <citation type="submission" date="2017-01" db="EMBL/GenBank/DDBJ databases">
        <authorList>
            <person name="Varghese N."/>
            <person name="Submissions S."/>
        </authorList>
    </citation>
    <scope>NUCLEOTIDE SEQUENCE [LARGE SCALE GENOMIC DNA]</scope>
    <source>
        <strain evidence="9">DM9</strain>
    </source>
</reference>
<dbReference type="SMART" id="SM00560">
    <property type="entry name" value="LamGL"/>
    <property type="match status" value="2"/>
</dbReference>
<dbReference type="STRING" id="1077936.SAMN05421545_2943"/>
<protein>
    <submittedName>
        <fullName evidence="8">Por secretion system C-terminal sorting domain-containing protein</fullName>
    </submittedName>
</protein>
<comment type="cofactor">
    <cofactor evidence="1">
        <name>Ca(2+)</name>
        <dbReference type="ChEBI" id="CHEBI:29108"/>
    </cofactor>
</comment>
<proteinExistence type="predicted"/>
<evidence type="ECO:0000256" key="5">
    <source>
        <dbReference type="ARBA" id="ARBA00023157"/>
    </source>
</evidence>
<dbReference type="PANTHER" id="PTHR19277:SF125">
    <property type="entry name" value="B6"/>
    <property type="match status" value="1"/>
</dbReference>
<evidence type="ECO:0000256" key="4">
    <source>
        <dbReference type="ARBA" id="ARBA00022837"/>
    </source>
</evidence>
<keyword evidence="9" id="KW-1185">Reference proteome</keyword>
<dbReference type="CDD" id="cd00110">
    <property type="entry name" value="LamG"/>
    <property type="match status" value="1"/>
</dbReference>
<dbReference type="InterPro" id="IPR006558">
    <property type="entry name" value="LamG-like"/>
</dbReference>
<dbReference type="Pfam" id="PF13385">
    <property type="entry name" value="Laminin_G_3"/>
    <property type="match status" value="2"/>
</dbReference>
<gene>
    <name evidence="8" type="ORF">SAMN05421545_2943</name>
</gene>
<dbReference type="InterPro" id="IPR015919">
    <property type="entry name" value="Cadherin-like_sf"/>
</dbReference>
<keyword evidence="3 6" id="KW-0732">Signal</keyword>
<feature type="chain" id="PRO_5009939978" evidence="6">
    <location>
        <begin position="24"/>
        <end position="760"/>
    </location>
</feature>
<dbReference type="InterPro" id="IPR026444">
    <property type="entry name" value="Secre_tail"/>
</dbReference>
<dbReference type="SUPFAM" id="SSF49313">
    <property type="entry name" value="Cadherin-like"/>
    <property type="match status" value="1"/>
</dbReference>
<dbReference type="InterPro" id="IPR001791">
    <property type="entry name" value="Laminin_G"/>
</dbReference>
<dbReference type="InterPro" id="IPR013783">
    <property type="entry name" value="Ig-like_fold"/>
</dbReference>
<evidence type="ECO:0000256" key="6">
    <source>
        <dbReference type="SAM" id="SignalP"/>
    </source>
</evidence>
<dbReference type="Gene3D" id="2.60.40.10">
    <property type="entry name" value="Immunoglobulins"/>
    <property type="match status" value="1"/>
</dbReference>
<accession>A0A1N6ZEU1</accession>
<evidence type="ECO:0000256" key="3">
    <source>
        <dbReference type="ARBA" id="ARBA00022729"/>
    </source>
</evidence>
<dbReference type="AlphaFoldDB" id="A0A1N6ZEU1"/>
<name>A0A1N6ZEU1_9BACT</name>
<keyword evidence="2" id="KW-0479">Metal-binding</keyword>
<dbReference type="Pfam" id="PF05345">
    <property type="entry name" value="He_PIG"/>
    <property type="match status" value="1"/>
</dbReference>
<dbReference type="GO" id="GO:0005509">
    <property type="term" value="F:calcium ion binding"/>
    <property type="evidence" value="ECO:0007669"/>
    <property type="project" value="InterPro"/>
</dbReference>
<dbReference type="GO" id="GO:0016020">
    <property type="term" value="C:membrane"/>
    <property type="evidence" value="ECO:0007669"/>
    <property type="project" value="InterPro"/>
</dbReference>
<evidence type="ECO:0000259" key="7">
    <source>
        <dbReference type="PROSITE" id="PS50025"/>
    </source>
</evidence>
<keyword evidence="5" id="KW-1015">Disulfide bond</keyword>
<sequence length="760" mass="83969">MASVAALSLLLSFAAQDMALAQASCPPGLAHHFGLDEKVAGSYSDYVTNASANCAVCPEPASSRFAGGQRFNGSGTGLEFTPIQNFQWGPHTSFTIEVWVQVNSKSSNQVIIGRKSGDGLTAWWLGVSPEGYAVFDMQDNYGEPHTIRDYLKAVNLFDGKWHHVAVVRDGPNEISKLYVDGFRVDDRVSEKKTYRGSMESSSPTTIGYIDIDSKYYFDGVMDELLVYNRNLSEQEMRDRYNQGAGSYCGPEVTRPEIVSTPITYGTVSQQYRYDVNASGKPAPRYILISGPAGMAIDAGTGLITWVPQTAGNFAVEVKANNSQGESAPQRFQVEVKAATEEGIGMLHHWMLNESSGANYRDVYTPIDAIAQARSRPAPVKGVVGGGQRFNGRDTGLDVIGSPNFDWKANETFTIELWIRTETKEGSSEAQNQVLMGRHATDSPSQWWLGLDKDRRAGFYLPDIEFKGAYVGNSGPKLNDGSWHQLVVVREGSSGAIRLYVDGEQIATSNFAHDHGFSSRSPVTIGYFNASMLNSYHYEGELDEVKLFGRALSPEEIRERFVDVYNNLTEFLSFEGRYTDGESLNQKIVSLDWRTLYELGTDFFEVERSEDGENFTAIGQVKASGTTTAAIDYTFNDDMPLKEQGYYRLRLVRLDGTFSYSNTILLQDRSPAASSFRVYPNPAAVGDEVTIEIANLKESEDVTFMITDASGKQVLSQQVRTDEFGELRLTLPVGMYLKPGIYNLTVAGSNKTLNRKLVVAR</sequence>
<dbReference type="PROSITE" id="PS50025">
    <property type="entry name" value="LAM_G_DOMAIN"/>
    <property type="match status" value="1"/>
</dbReference>
<dbReference type="InterPro" id="IPR013320">
    <property type="entry name" value="ConA-like_dom_sf"/>
</dbReference>
<evidence type="ECO:0000256" key="1">
    <source>
        <dbReference type="ARBA" id="ARBA00001913"/>
    </source>
</evidence>
<dbReference type="SMART" id="SM00282">
    <property type="entry name" value="LamG"/>
    <property type="match status" value="2"/>
</dbReference>
<feature type="signal peptide" evidence="6">
    <location>
        <begin position="1"/>
        <end position="23"/>
    </location>
</feature>
<evidence type="ECO:0000256" key="2">
    <source>
        <dbReference type="ARBA" id="ARBA00022723"/>
    </source>
</evidence>
<organism evidence="8 9">
    <name type="scientific">Pontibacter lucknowensis</name>
    <dbReference type="NCBI Taxonomy" id="1077936"/>
    <lineage>
        <taxon>Bacteria</taxon>
        <taxon>Pseudomonadati</taxon>
        <taxon>Bacteroidota</taxon>
        <taxon>Cytophagia</taxon>
        <taxon>Cytophagales</taxon>
        <taxon>Hymenobacteraceae</taxon>
        <taxon>Pontibacter</taxon>
    </lineage>
</organism>
<dbReference type="Gene3D" id="2.60.120.200">
    <property type="match status" value="2"/>
</dbReference>
<dbReference type="PANTHER" id="PTHR19277">
    <property type="entry name" value="PENTRAXIN"/>
    <property type="match status" value="1"/>
</dbReference>
<evidence type="ECO:0000313" key="8">
    <source>
        <dbReference type="EMBL" id="SIR25318.1"/>
    </source>
</evidence>
<dbReference type="SUPFAM" id="SSF49899">
    <property type="entry name" value="Concanavalin A-like lectins/glucanases"/>
    <property type="match status" value="2"/>
</dbReference>
<dbReference type="GO" id="GO:0004553">
    <property type="term" value="F:hydrolase activity, hydrolyzing O-glycosyl compounds"/>
    <property type="evidence" value="ECO:0007669"/>
    <property type="project" value="UniProtKB-ARBA"/>
</dbReference>
<dbReference type="Proteomes" id="UP000185924">
    <property type="component" value="Unassembled WGS sequence"/>
</dbReference>